<keyword evidence="3" id="KW-0902">Two-component regulatory system</keyword>
<keyword evidence="4" id="KW-0805">Transcription regulation</keyword>
<dbReference type="GO" id="GO:0005634">
    <property type="term" value="C:nucleus"/>
    <property type="evidence" value="ECO:0007669"/>
    <property type="project" value="UniProtKB-SubCell"/>
</dbReference>
<evidence type="ECO:0000256" key="4">
    <source>
        <dbReference type="ARBA" id="ARBA00023015"/>
    </source>
</evidence>
<dbReference type="InterPro" id="IPR001005">
    <property type="entry name" value="SANT/Myb"/>
</dbReference>
<feature type="compositionally biased region" description="Basic and acidic residues" evidence="9">
    <location>
        <begin position="71"/>
        <end position="85"/>
    </location>
</feature>
<evidence type="ECO:0000256" key="9">
    <source>
        <dbReference type="SAM" id="MobiDB-lite"/>
    </source>
</evidence>
<dbReference type="PROSITE" id="PS51294">
    <property type="entry name" value="HTH_MYB"/>
    <property type="match status" value="1"/>
</dbReference>
<keyword evidence="6" id="KW-0804">Transcription</keyword>
<dbReference type="InterPro" id="IPR017930">
    <property type="entry name" value="Myb_dom"/>
</dbReference>
<feature type="domain" description="Response regulatory" evidence="10">
    <location>
        <begin position="1"/>
        <end position="65"/>
    </location>
</feature>
<dbReference type="AlphaFoldDB" id="A0A9Q0F937"/>
<dbReference type="InterPro" id="IPR001789">
    <property type="entry name" value="Sig_transdc_resp-reg_receiver"/>
</dbReference>
<dbReference type="InterPro" id="IPR045279">
    <property type="entry name" value="ARR-like"/>
</dbReference>
<dbReference type="NCBIfam" id="TIGR01557">
    <property type="entry name" value="myb_SHAQKYF"/>
    <property type="match status" value="1"/>
</dbReference>
<evidence type="ECO:0000256" key="6">
    <source>
        <dbReference type="ARBA" id="ARBA00023163"/>
    </source>
</evidence>
<comment type="caution">
    <text evidence="12">The sequence shown here is derived from an EMBL/GenBank/DDBJ whole genome shotgun (WGS) entry which is preliminary data.</text>
</comment>
<dbReference type="Gene3D" id="3.40.50.2300">
    <property type="match status" value="1"/>
</dbReference>
<dbReference type="FunFam" id="1.10.10.60:FF:000007">
    <property type="entry name" value="Two-component response regulator"/>
    <property type="match status" value="1"/>
</dbReference>
<proteinExistence type="predicted"/>
<keyword evidence="5" id="KW-0010">Activator</keyword>
<dbReference type="Pfam" id="PF00249">
    <property type="entry name" value="Myb_DNA-binding"/>
    <property type="match status" value="1"/>
</dbReference>
<dbReference type="PANTHER" id="PTHR43874:SF7">
    <property type="entry name" value="TWO-COMPONENT RESPONSE REGULATOR ARR10"/>
    <property type="match status" value="1"/>
</dbReference>
<evidence type="ECO:0000256" key="1">
    <source>
        <dbReference type="ARBA" id="ARBA00004123"/>
    </source>
</evidence>
<reference evidence="12" key="1">
    <citation type="submission" date="2022-02" db="EMBL/GenBank/DDBJ databases">
        <authorList>
            <person name="Henning P.M."/>
            <person name="McCubbin A.G."/>
            <person name="Shore J.S."/>
        </authorList>
    </citation>
    <scope>NUCLEOTIDE SEQUENCE</scope>
    <source>
        <strain evidence="12">F60SS</strain>
        <tissue evidence="12">Leaves</tissue>
    </source>
</reference>
<dbReference type="GO" id="GO:0009736">
    <property type="term" value="P:cytokinin-activated signaling pathway"/>
    <property type="evidence" value="ECO:0007669"/>
    <property type="project" value="InterPro"/>
</dbReference>
<dbReference type="OrthoDB" id="60033at2759"/>
<evidence type="ECO:0000256" key="3">
    <source>
        <dbReference type="ARBA" id="ARBA00023012"/>
    </source>
</evidence>
<feature type="compositionally biased region" description="Acidic residues" evidence="9">
    <location>
        <begin position="105"/>
        <end position="121"/>
    </location>
</feature>
<organism evidence="12 13">
    <name type="scientific">Turnera subulata</name>
    <dbReference type="NCBI Taxonomy" id="218843"/>
    <lineage>
        <taxon>Eukaryota</taxon>
        <taxon>Viridiplantae</taxon>
        <taxon>Streptophyta</taxon>
        <taxon>Embryophyta</taxon>
        <taxon>Tracheophyta</taxon>
        <taxon>Spermatophyta</taxon>
        <taxon>Magnoliopsida</taxon>
        <taxon>eudicotyledons</taxon>
        <taxon>Gunneridae</taxon>
        <taxon>Pentapetalae</taxon>
        <taxon>rosids</taxon>
        <taxon>fabids</taxon>
        <taxon>Malpighiales</taxon>
        <taxon>Passifloraceae</taxon>
        <taxon>Turnera</taxon>
    </lineage>
</organism>
<keyword evidence="13" id="KW-1185">Reference proteome</keyword>
<feature type="domain" description="HTH myb-type" evidence="11">
    <location>
        <begin position="124"/>
        <end position="183"/>
    </location>
</feature>
<comment type="subcellular location">
    <subcellularLocation>
        <location evidence="1">Nucleus</location>
    </subcellularLocation>
</comment>
<evidence type="ECO:0008006" key="14">
    <source>
        <dbReference type="Google" id="ProtNLM"/>
    </source>
</evidence>
<evidence type="ECO:0000259" key="11">
    <source>
        <dbReference type="PROSITE" id="PS51294"/>
    </source>
</evidence>
<evidence type="ECO:0000259" key="10">
    <source>
        <dbReference type="PROSITE" id="PS50110"/>
    </source>
</evidence>
<dbReference type="GO" id="GO:0000160">
    <property type="term" value="P:phosphorelay signal transduction system"/>
    <property type="evidence" value="ECO:0007669"/>
    <property type="project" value="UniProtKB-KW"/>
</dbReference>
<evidence type="ECO:0000256" key="2">
    <source>
        <dbReference type="ARBA" id="ARBA00022553"/>
    </source>
</evidence>
<protein>
    <recommendedName>
        <fullName evidence="14">Two-component response regulator</fullName>
    </recommendedName>
</protein>
<dbReference type="EMBL" id="JAKUCV010006482">
    <property type="protein sequence ID" value="KAJ4827140.1"/>
    <property type="molecule type" value="Genomic_DNA"/>
</dbReference>
<dbReference type="GO" id="GO:0003677">
    <property type="term" value="F:DNA binding"/>
    <property type="evidence" value="ECO:0007669"/>
    <property type="project" value="InterPro"/>
</dbReference>
<keyword evidence="2" id="KW-0597">Phosphoprotein</keyword>
<comment type="caution">
    <text evidence="8">Lacks conserved residue(s) required for the propagation of feature annotation.</text>
</comment>
<keyword evidence="7" id="KW-0539">Nucleus</keyword>
<evidence type="ECO:0000313" key="12">
    <source>
        <dbReference type="EMBL" id="KAJ4827140.1"/>
    </source>
</evidence>
<dbReference type="PANTHER" id="PTHR43874">
    <property type="entry name" value="TWO-COMPONENT RESPONSE REGULATOR"/>
    <property type="match status" value="1"/>
</dbReference>
<gene>
    <name evidence="12" type="ORF">Tsubulata_024445</name>
</gene>
<evidence type="ECO:0000256" key="8">
    <source>
        <dbReference type="PROSITE-ProRule" id="PRU00169"/>
    </source>
</evidence>
<dbReference type="PROSITE" id="PS50110">
    <property type="entry name" value="RESPONSE_REGULATORY"/>
    <property type="match status" value="1"/>
</dbReference>
<evidence type="ECO:0000313" key="13">
    <source>
        <dbReference type="Proteomes" id="UP001141552"/>
    </source>
</evidence>
<name>A0A9Q0F937_9ROSI</name>
<evidence type="ECO:0000256" key="5">
    <source>
        <dbReference type="ARBA" id="ARBA00023159"/>
    </source>
</evidence>
<dbReference type="Proteomes" id="UP001141552">
    <property type="component" value="Unassembled WGS sequence"/>
</dbReference>
<sequence>MNIRILFSPCDCLTRFDSNQSFVNAVLSANSDPKLVMKGITHGACDYLLKPVRIEELKNIWQHVIRRKKSDKKDRNNSDNQDKPHSGTAEGTPDQKLNKKRKDQNEDEDEDRDENGLDNDDPTTQKKPRVVWSVELHRKFVAAVNQLGIDKAVPKKILDLMNVDKLTRENVASHLQKYRLYLKRISTVANQQANMVAALGSTDASFLQMNSMNGLGLPNLAGHGQFQSTPFRNLPPSGMLGRLNSPAALGLRGLPAPGAIQLGHPSPAGHSANGQSHFQPVSGPGNNGNMLQGMQMSLELEQLQSNKGVSYIRDLPSHIDDTLAFPVSNGFSDAKIAVGSSNSPFLGVSNKPLMLGGDSRGAQDVQKFGKQSSIGVASIESGFASHFPDHGRNDGIWSTTVQSTGVQPNSFNLGDCFKQNTLHPGDVRDSISAMGLQSGGSLTDVSSISSLPIHLQDSKADIQCQIASMNGSSGQIIQNDRQVWEDSRLDAPYNSNAVCGSINNTIPMNGLGSPIGQSLDSNNTMFHRTTSFNSTGQSNFVDPSLMKHQNDVGNSAMETLLRSKEAYMIGQQKLQGSYVSNNFGSLEDMVNVMVKQEQDKLKLTEADYGSGTYSLRTCI</sequence>
<feature type="region of interest" description="Disordered" evidence="9">
    <location>
        <begin position="263"/>
        <end position="287"/>
    </location>
</feature>
<dbReference type="Gene3D" id="1.10.10.60">
    <property type="entry name" value="Homeodomain-like"/>
    <property type="match status" value="1"/>
</dbReference>
<dbReference type="InterPro" id="IPR009057">
    <property type="entry name" value="Homeodomain-like_sf"/>
</dbReference>
<accession>A0A9Q0F937</accession>
<evidence type="ECO:0000256" key="7">
    <source>
        <dbReference type="ARBA" id="ARBA00023242"/>
    </source>
</evidence>
<dbReference type="InterPro" id="IPR011006">
    <property type="entry name" value="CheY-like_superfamily"/>
</dbReference>
<dbReference type="SUPFAM" id="SSF46689">
    <property type="entry name" value="Homeodomain-like"/>
    <property type="match status" value="1"/>
</dbReference>
<dbReference type="SUPFAM" id="SSF52172">
    <property type="entry name" value="CheY-like"/>
    <property type="match status" value="1"/>
</dbReference>
<dbReference type="InterPro" id="IPR006447">
    <property type="entry name" value="Myb_dom_plants"/>
</dbReference>
<reference evidence="12" key="2">
    <citation type="journal article" date="2023" name="Plants (Basel)">
        <title>Annotation of the Turnera subulata (Passifloraceae) Draft Genome Reveals the S-Locus Evolved after the Divergence of Turneroideae from Passifloroideae in a Stepwise Manner.</title>
        <authorList>
            <person name="Henning P.M."/>
            <person name="Roalson E.H."/>
            <person name="Mir W."/>
            <person name="McCubbin A.G."/>
            <person name="Shore J.S."/>
        </authorList>
    </citation>
    <scope>NUCLEOTIDE SEQUENCE</scope>
    <source>
        <strain evidence="12">F60SS</strain>
    </source>
</reference>
<feature type="region of interest" description="Disordered" evidence="9">
    <location>
        <begin position="67"/>
        <end position="126"/>
    </location>
</feature>